<dbReference type="Proteomes" id="UP000297385">
    <property type="component" value="Unassembled WGS sequence"/>
</dbReference>
<evidence type="ECO:0000259" key="2">
    <source>
        <dbReference type="Pfam" id="PF15602"/>
    </source>
</evidence>
<proteinExistence type="predicted"/>
<evidence type="ECO:0008006" key="5">
    <source>
        <dbReference type="Google" id="ProtNLM"/>
    </source>
</evidence>
<comment type="caution">
    <text evidence="3">The sequence shown here is derived from an EMBL/GenBank/DDBJ whole genome shotgun (WGS) entry which is preliminary data.</text>
</comment>
<feature type="domain" description="Immunity protein 72" evidence="1">
    <location>
        <begin position="197"/>
        <end position="294"/>
    </location>
</feature>
<reference evidence="3 4" key="1">
    <citation type="submission" date="2019-03" db="EMBL/GenBank/DDBJ databases">
        <title>Complete Genome Sequence of Paraburkholderia dipogonis ICMP 19430T, a Nitrogen-fixing Symbiont of the South African Invasive Legume Dipogon lignosus in New Zealand.</title>
        <authorList>
            <person name="De Meyer S.E."/>
        </authorList>
    </citation>
    <scope>NUCLEOTIDE SEQUENCE [LARGE SCALE GENOMIC DNA]</scope>
    <source>
        <strain evidence="3 4">ICMP 19430</strain>
    </source>
</reference>
<protein>
    <recommendedName>
        <fullName evidence="5">Immunity protein 72 domain-containing protein</fullName>
    </recommendedName>
</protein>
<evidence type="ECO:0000313" key="4">
    <source>
        <dbReference type="Proteomes" id="UP000297385"/>
    </source>
</evidence>
<feature type="domain" description="Immunity protein 71" evidence="2">
    <location>
        <begin position="14"/>
        <end position="105"/>
    </location>
</feature>
<dbReference type="Pfam" id="PF15584">
    <property type="entry name" value="Imm72"/>
    <property type="match status" value="1"/>
</dbReference>
<dbReference type="InterPro" id="IPR028950">
    <property type="entry name" value="Imm71"/>
</dbReference>
<accession>A0A4Y8N7U4</accession>
<dbReference type="Pfam" id="PF15602">
    <property type="entry name" value="Imm71"/>
    <property type="match status" value="1"/>
</dbReference>
<sequence length="371" mass="42015">MNHGAAMKLFNMRDETTRRQVFWLLKRLTSYSLWAKKRDDWEIFARAYENAVKTWPSSQPEQMLADNLPRIYGILSAYNKGLDELRRGYRFVWRQDEAFDQALTDYHVVAKYLYPDGDYWERGIQEAPYPPKVEALNLLMRRSEYVGEHAACEVPASGRATAHFTAAGALLNPKAYVFPFYQLSFPVFPEVLPAVPQPTNVVVRSGDTVPIDGIWEPVTITRGKVLGLIPVGATSSENVGCFNYLVQGTRAPRMTGAFNESSGHAEDIDVSWCLLWKDDRYTDGLIPDESEYFLTAPETTSYIEPDTVIPAVRTGEACPATGHWQAKGHPEHQVHVVKGAVMPDLVIKDWSDAGKVHYVEWTLLRQDKEGR</sequence>
<name>A0A4Y8N7U4_9BURK</name>
<evidence type="ECO:0000313" key="3">
    <source>
        <dbReference type="EMBL" id="TFE45785.1"/>
    </source>
</evidence>
<dbReference type="AlphaFoldDB" id="A0A4Y8N7U4"/>
<dbReference type="EMBL" id="SNVI01000001">
    <property type="protein sequence ID" value="TFE45785.1"/>
    <property type="molecule type" value="Genomic_DNA"/>
</dbReference>
<gene>
    <name evidence="3" type="ORF">E2553_12615</name>
</gene>
<organism evidence="3 4">
    <name type="scientific">Paraburkholderia dipogonis</name>
    <dbReference type="NCBI Taxonomy" id="1211383"/>
    <lineage>
        <taxon>Bacteria</taxon>
        <taxon>Pseudomonadati</taxon>
        <taxon>Pseudomonadota</taxon>
        <taxon>Betaproteobacteria</taxon>
        <taxon>Burkholderiales</taxon>
        <taxon>Burkholderiaceae</taxon>
        <taxon>Paraburkholderia</taxon>
    </lineage>
</organism>
<evidence type="ECO:0000259" key="1">
    <source>
        <dbReference type="Pfam" id="PF15584"/>
    </source>
</evidence>
<dbReference type="InterPro" id="IPR028966">
    <property type="entry name" value="Imm72"/>
</dbReference>